<dbReference type="EMBL" id="CAADFH010000007">
    <property type="protein sequence ID" value="VFJ89317.1"/>
    <property type="molecule type" value="Genomic_DNA"/>
</dbReference>
<protein>
    <submittedName>
        <fullName evidence="1">Uncharacterized protein</fullName>
    </submittedName>
</protein>
<organism evidence="1">
    <name type="scientific">Candidatus Kentrum sp. LFY</name>
    <dbReference type="NCBI Taxonomy" id="2126342"/>
    <lineage>
        <taxon>Bacteria</taxon>
        <taxon>Pseudomonadati</taxon>
        <taxon>Pseudomonadota</taxon>
        <taxon>Gammaproteobacteria</taxon>
        <taxon>Candidatus Kentrum</taxon>
    </lineage>
</organism>
<name>A0A450UAX0_9GAMM</name>
<reference evidence="1" key="1">
    <citation type="submission" date="2019-02" db="EMBL/GenBank/DDBJ databases">
        <authorList>
            <person name="Gruber-Vodicka R. H."/>
            <person name="Seah K. B. B."/>
        </authorList>
    </citation>
    <scope>NUCLEOTIDE SEQUENCE</scope>
    <source>
        <strain evidence="1">BECK_M6</strain>
    </source>
</reference>
<evidence type="ECO:0000313" key="1">
    <source>
        <dbReference type="EMBL" id="VFJ89317.1"/>
    </source>
</evidence>
<gene>
    <name evidence="1" type="ORF">BECKLFY1418A_GA0070994_100719</name>
</gene>
<sequence>MWHWVVQQQQVGEHLDGAIGHVPVDEGFLERTIPKEKHEPAIDRLFHLDLRDAGHPLLHTFQHALEGLPMFLVQELRHQHQIIPGDG</sequence>
<accession>A0A450UAX0</accession>
<proteinExistence type="predicted"/>
<dbReference type="AlphaFoldDB" id="A0A450UAX0"/>